<keyword evidence="10" id="KW-1133">Transmembrane helix</keyword>
<feature type="domain" description="Signal transduction histidine kinase subgroup 3 dimerisation and phosphoacceptor" evidence="12">
    <location>
        <begin position="254"/>
        <end position="319"/>
    </location>
</feature>
<keyword evidence="8" id="KW-0902">Two-component regulatory system</keyword>
<dbReference type="OrthoDB" id="227596at2"/>
<dbReference type="Pfam" id="PF07730">
    <property type="entry name" value="HisKA_3"/>
    <property type="match status" value="1"/>
</dbReference>
<dbReference type="InterPro" id="IPR011712">
    <property type="entry name" value="Sig_transdc_His_kin_sub3_dim/P"/>
</dbReference>
<accession>A0A5J6FGL4</accession>
<keyword evidence="3" id="KW-0597">Phosphoprotein</keyword>
<feature type="transmembrane region" description="Helical" evidence="10">
    <location>
        <begin position="182"/>
        <end position="200"/>
    </location>
</feature>
<dbReference type="InterPro" id="IPR003594">
    <property type="entry name" value="HATPase_dom"/>
</dbReference>
<evidence type="ECO:0000256" key="2">
    <source>
        <dbReference type="ARBA" id="ARBA00012438"/>
    </source>
</evidence>
<dbReference type="GO" id="GO:0005524">
    <property type="term" value="F:ATP binding"/>
    <property type="evidence" value="ECO:0007669"/>
    <property type="project" value="UniProtKB-KW"/>
</dbReference>
<dbReference type="Gene3D" id="1.20.5.1930">
    <property type="match status" value="1"/>
</dbReference>
<evidence type="ECO:0000256" key="9">
    <source>
        <dbReference type="SAM" id="MobiDB-lite"/>
    </source>
</evidence>
<feature type="domain" description="Histidine kinase/HSP90-like ATPase" evidence="11">
    <location>
        <begin position="373"/>
        <end position="463"/>
    </location>
</feature>
<sequence>MTPPPRGAAYSDRAMPSSPATGSAPPADGLLSATRRQVRALTHALSHPSHPPTPLWAEAPRRWQRLLPYAAVVLLCALFLPVTYQVLRTEYRLADGLAFLLALAQAGPLLMLAHRPLQAWWIIFGADVVGALVLLTASETVAGPWTPPAGPAPSLWPWTPPVLVAQLFVLLALGLRETRRTLLAVWLTTGLAGLLLTLVAPGRGNGGAVLLPVLGAVVLVITATVRERGETQRRLVEQETISEAERARRTLLEERTRIARELHDVVAHHMSVITVQADSAPYRIAGLPDEAREEFGTIAANARQSLTEMRLLLSVLRSENTAGERAPQPGLDRLGQLVETTVRAGLPAELSVTPEAAGAAARGGVPQPVDLSAYRIVQEALANVVRHAPGARTRVSVSADEDHLTVVVVNDRANEPVSPVESSAGTGHGLVGMRERVRLTGGTLDTGPLPDGGFRVAARLPLTLRHLSSDPLAPEDS</sequence>
<feature type="transmembrane region" description="Helical" evidence="10">
    <location>
        <begin position="93"/>
        <end position="112"/>
    </location>
</feature>
<dbReference type="PANTHER" id="PTHR24421">
    <property type="entry name" value="NITRATE/NITRITE SENSOR PROTEIN NARX-RELATED"/>
    <property type="match status" value="1"/>
</dbReference>
<keyword evidence="5" id="KW-0547">Nucleotide-binding</keyword>
<dbReference type="GO" id="GO:0016020">
    <property type="term" value="C:membrane"/>
    <property type="evidence" value="ECO:0007669"/>
    <property type="project" value="InterPro"/>
</dbReference>
<evidence type="ECO:0000256" key="4">
    <source>
        <dbReference type="ARBA" id="ARBA00022679"/>
    </source>
</evidence>
<protein>
    <recommendedName>
        <fullName evidence="2">histidine kinase</fullName>
        <ecNumber evidence="2">2.7.13.3</ecNumber>
    </recommendedName>
</protein>
<feature type="transmembrane region" description="Helical" evidence="10">
    <location>
        <begin position="158"/>
        <end position="175"/>
    </location>
</feature>
<evidence type="ECO:0000259" key="11">
    <source>
        <dbReference type="Pfam" id="PF02518"/>
    </source>
</evidence>
<feature type="region of interest" description="Disordered" evidence="9">
    <location>
        <begin position="1"/>
        <end position="29"/>
    </location>
</feature>
<dbReference type="SUPFAM" id="SSF55874">
    <property type="entry name" value="ATPase domain of HSP90 chaperone/DNA topoisomerase II/histidine kinase"/>
    <property type="match status" value="1"/>
</dbReference>
<evidence type="ECO:0000256" key="3">
    <source>
        <dbReference type="ARBA" id="ARBA00022553"/>
    </source>
</evidence>
<evidence type="ECO:0000256" key="5">
    <source>
        <dbReference type="ARBA" id="ARBA00022741"/>
    </source>
</evidence>
<keyword evidence="14" id="KW-1185">Reference proteome</keyword>
<comment type="catalytic activity">
    <reaction evidence="1">
        <text>ATP + protein L-histidine = ADP + protein N-phospho-L-histidine.</text>
        <dbReference type="EC" id="2.7.13.3"/>
    </reaction>
</comment>
<evidence type="ECO:0000313" key="13">
    <source>
        <dbReference type="EMBL" id="QEU74644.1"/>
    </source>
</evidence>
<organism evidence="13 14">
    <name type="scientific">Streptomyces nitrosporeus</name>
    <dbReference type="NCBI Taxonomy" id="28894"/>
    <lineage>
        <taxon>Bacteria</taxon>
        <taxon>Bacillati</taxon>
        <taxon>Actinomycetota</taxon>
        <taxon>Actinomycetes</taxon>
        <taxon>Kitasatosporales</taxon>
        <taxon>Streptomycetaceae</taxon>
        <taxon>Streptomyces</taxon>
    </lineage>
</organism>
<keyword evidence="4" id="KW-0808">Transferase</keyword>
<dbReference type="EC" id="2.7.13.3" evidence="2"/>
<evidence type="ECO:0000256" key="6">
    <source>
        <dbReference type="ARBA" id="ARBA00022777"/>
    </source>
</evidence>
<proteinExistence type="predicted"/>
<dbReference type="Pfam" id="PF02518">
    <property type="entry name" value="HATPase_c"/>
    <property type="match status" value="1"/>
</dbReference>
<dbReference type="KEGG" id="snk:CP967_24005"/>
<keyword evidence="7" id="KW-0067">ATP-binding</keyword>
<dbReference type="InterPro" id="IPR050482">
    <property type="entry name" value="Sensor_HK_TwoCompSys"/>
</dbReference>
<dbReference type="EMBL" id="CP023702">
    <property type="protein sequence ID" value="QEU74644.1"/>
    <property type="molecule type" value="Genomic_DNA"/>
</dbReference>
<keyword evidence="6 13" id="KW-0418">Kinase</keyword>
<keyword evidence="10" id="KW-0472">Membrane</keyword>
<evidence type="ECO:0000313" key="14">
    <source>
        <dbReference type="Proteomes" id="UP000326178"/>
    </source>
</evidence>
<dbReference type="GO" id="GO:0000155">
    <property type="term" value="F:phosphorelay sensor kinase activity"/>
    <property type="evidence" value="ECO:0007669"/>
    <property type="project" value="InterPro"/>
</dbReference>
<feature type="compositionally biased region" description="Low complexity" evidence="9">
    <location>
        <begin position="14"/>
        <end position="27"/>
    </location>
</feature>
<name>A0A5J6FGL4_9ACTN</name>
<gene>
    <name evidence="13" type="ORF">CP967_24005</name>
</gene>
<evidence type="ECO:0000256" key="7">
    <source>
        <dbReference type="ARBA" id="ARBA00022840"/>
    </source>
</evidence>
<feature type="transmembrane region" description="Helical" evidence="10">
    <location>
        <begin position="206"/>
        <end position="225"/>
    </location>
</feature>
<feature type="transmembrane region" description="Helical" evidence="10">
    <location>
        <begin position="66"/>
        <end position="87"/>
    </location>
</feature>
<evidence type="ECO:0000256" key="1">
    <source>
        <dbReference type="ARBA" id="ARBA00000085"/>
    </source>
</evidence>
<dbReference type="Gene3D" id="3.30.565.10">
    <property type="entry name" value="Histidine kinase-like ATPase, C-terminal domain"/>
    <property type="match status" value="1"/>
</dbReference>
<dbReference type="InterPro" id="IPR036890">
    <property type="entry name" value="HATPase_C_sf"/>
</dbReference>
<dbReference type="AlphaFoldDB" id="A0A5J6FGL4"/>
<dbReference type="Proteomes" id="UP000326178">
    <property type="component" value="Chromosome"/>
</dbReference>
<evidence type="ECO:0000259" key="12">
    <source>
        <dbReference type="Pfam" id="PF07730"/>
    </source>
</evidence>
<evidence type="ECO:0000256" key="10">
    <source>
        <dbReference type="SAM" id="Phobius"/>
    </source>
</evidence>
<feature type="transmembrane region" description="Helical" evidence="10">
    <location>
        <begin position="119"/>
        <end position="138"/>
    </location>
</feature>
<dbReference type="PANTHER" id="PTHR24421:SF10">
    <property type="entry name" value="NITRATE_NITRITE SENSOR PROTEIN NARQ"/>
    <property type="match status" value="1"/>
</dbReference>
<keyword evidence="10" id="KW-0812">Transmembrane</keyword>
<evidence type="ECO:0000256" key="8">
    <source>
        <dbReference type="ARBA" id="ARBA00023012"/>
    </source>
</evidence>
<dbReference type="CDD" id="cd16917">
    <property type="entry name" value="HATPase_UhpB-NarQ-NarX-like"/>
    <property type="match status" value="1"/>
</dbReference>
<reference evidence="13 14" key="1">
    <citation type="submission" date="2017-09" db="EMBL/GenBank/DDBJ databases">
        <authorList>
            <person name="Lee N."/>
            <person name="Cho B.-K."/>
        </authorList>
    </citation>
    <scope>NUCLEOTIDE SEQUENCE [LARGE SCALE GENOMIC DNA]</scope>
    <source>
        <strain evidence="13 14">ATCC 12769</strain>
    </source>
</reference>
<dbReference type="GO" id="GO:0046983">
    <property type="term" value="F:protein dimerization activity"/>
    <property type="evidence" value="ECO:0007669"/>
    <property type="project" value="InterPro"/>
</dbReference>